<dbReference type="PANTHER" id="PTHR13094:SF1">
    <property type="entry name" value="NADH DEHYDROGENASE [UBIQUINONE] 1 BETA SUBCOMPLEX SUBUNIT 10"/>
    <property type="match status" value="1"/>
</dbReference>
<dbReference type="InterPro" id="IPR019377">
    <property type="entry name" value="NADH_UbQ_OxRdtase_su10"/>
</dbReference>
<keyword evidence="7" id="KW-0249">Electron transport</keyword>
<dbReference type="GeneID" id="106661769"/>
<protein>
    <recommendedName>
        <fullName evidence="3">NADH dehydrogenase [ubiquinone] 1 beta subcomplex subunit 10</fullName>
    </recommendedName>
</protein>
<dbReference type="InterPro" id="IPR039993">
    <property type="entry name" value="NDUFB10"/>
</dbReference>
<evidence type="ECO:0000256" key="8">
    <source>
        <dbReference type="ARBA" id="ARBA00023128"/>
    </source>
</evidence>
<sequence>MGADSNPKDSPFMRFCFGVVSMVEGPVVWFRKNIVEPNRKEYNWYHEKLRRVPTIDQCYDDDPLCKFEANQQFKRDKAVDNEIVSILRQRLEDCQLYEESDCAEKCKPLREQYNEAVTNWFIKYGDLGAYGDAECALMKQKHRLIWERRHGPVGSGMKEE</sequence>
<keyword evidence="6" id="KW-0999">Mitochondrion inner membrane</keyword>
<dbReference type="AlphaFoldDB" id="A0A8I6R7Y8"/>
<evidence type="ECO:0000256" key="3">
    <source>
        <dbReference type="ARBA" id="ARBA00014109"/>
    </source>
</evidence>
<name>A0A8I6R7Y8_CIMLE</name>
<comment type="subcellular location">
    <subcellularLocation>
        <location evidence="1">Mitochondrion inner membrane</location>
        <topology evidence="1">Peripheral membrane protein</topology>
        <orientation evidence="1">Matrix side</orientation>
    </subcellularLocation>
</comment>
<dbReference type="OMA" id="ERPVYYH"/>
<dbReference type="Pfam" id="PF10249">
    <property type="entry name" value="NDUFB10"/>
    <property type="match status" value="1"/>
</dbReference>
<evidence type="ECO:0000256" key="5">
    <source>
        <dbReference type="ARBA" id="ARBA00022660"/>
    </source>
</evidence>
<evidence type="ECO:0000256" key="9">
    <source>
        <dbReference type="ARBA" id="ARBA00023136"/>
    </source>
</evidence>
<organism evidence="10 11">
    <name type="scientific">Cimex lectularius</name>
    <name type="common">Bed bug</name>
    <name type="synonym">Acanthia lectularia</name>
    <dbReference type="NCBI Taxonomy" id="79782"/>
    <lineage>
        <taxon>Eukaryota</taxon>
        <taxon>Metazoa</taxon>
        <taxon>Ecdysozoa</taxon>
        <taxon>Arthropoda</taxon>
        <taxon>Hexapoda</taxon>
        <taxon>Insecta</taxon>
        <taxon>Pterygota</taxon>
        <taxon>Neoptera</taxon>
        <taxon>Paraneoptera</taxon>
        <taxon>Hemiptera</taxon>
        <taxon>Heteroptera</taxon>
        <taxon>Panheteroptera</taxon>
        <taxon>Cimicomorpha</taxon>
        <taxon>Cimicidae</taxon>
        <taxon>Cimex</taxon>
    </lineage>
</organism>
<keyword evidence="11" id="KW-1185">Reference proteome</keyword>
<dbReference type="PANTHER" id="PTHR13094">
    <property type="entry name" value="NADH-UBIQUINONE OXIDOREDUCTASE PDSW SUBUNIT"/>
    <property type="match status" value="1"/>
</dbReference>
<keyword evidence="9" id="KW-0472">Membrane</keyword>
<dbReference type="Proteomes" id="UP000494040">
    <property type="component" value="Unassembled WGS sequence"/>
</dbReference>
<keyword evidence="5" id="KW-0679">Respiratory chain</keyword>
<dbReference type="CTD" id="44228"/>
<keyword evidence="4" id="KW-0813">Transport</keyword>
<evidence type="ECO:0000256" key="2">
    <source>
        <dbReference type="ARBA" id="ARBA00008317"/>
    </source>
</evidence>
<dbReference type="GO" id="GO:0045271">
    <property type="term" value="C:respiratory chain complex I"/>
    <property type="evidence" value="ECO:0007669"/>
    <property type="project" value="UniProtKB-ARBA"/>
</dbReference>
<dbReference type="KEGG" id="clec:106661769"/>
<evidence type="ECO:0000256" key="7">
    <source>
        <dbReference type="ARBA" id="ARBA00022982"/>
    </source>
</evidence>
<keyword evidence="8" id="KW-0496">Mitochondrion</keyword>
<dbReference type="RefSeq" id="XP_014240874.1">
    <property type="nucleotide sequence ID" value="XM_014385388.2"/>
</dbReference>
<evidence type="ECO:0000256" key="6">
    <source>
        <dbReference type="ARBA" id="ARBA00022792"/>
    </source>
</evidence>
<accession>A0A8I6R7Y8</accession>
<evidence type="ECO:0000313" key="11">
    <source>
        <dbReference type="Proteomes" id="UP000494040"/>
    </source>
</evidence>
<evidence type="ECO:0000313" key="10">
    <source>
        <dbReference type="EnsemblMetazoa" id="XP_014240874.1"/>
    </source>
</evidence>
<evidence type="ECO:0000256" key="4">
    <source>
        <dbReference type="ARBA" id="ARBA00022448"/>
    </source>
</evidence>
<comment type="similarity">
    <text evidence="2">Belongs to the complex I NDUFB10 subunit family.</text>
</comment>
<reference evidence="10" key="1">
    <citation type="submission" date="2022-01" db="UniProtKB">
        <authorList>
            <consortium name="EnsemblMetazoa"/>
        </authorList>
    </citation>
    <scope>IDENTIFICATION</scope>
</reference>
<dbReference type="EnsemblMetazoa" id="XM_014385388.2">
    <property type="protein sequence ID" value="XP_014240874.1"/>
    <property type="gene ID" value="LOC106661769"/>
</dbReference>
<evidence type="ECO:0000256" key="1">
    <source>
        <dbReference type="ARBA" id="ARBA00004443"/>
    </source>
</evidence>
<dbReference type="OrthoDB" id="6017729at2759"/>
<proteinExistence type="inferred from homology"/>
<dbReference type="GO" id="GO:0005743">
    <property type="term" value="C:mitochondrial inner membrane"/>
    <property type="evidence" value="ECO:0007669"/>
    <property type="project" value="UniProtKB-SubCell"/>
</dbReference>